<dbReference type="Proteomes" id="UP000324021">
    <property type="component" value="Unassembled WGS sequence"/>
</dbReference>
<dbReference type="GO" id="GO:0017003">
    <property type="term" value="P:protein-heme linkage"/>
    <property type="evidence" value="ECO:0007669"/>
    <property type="project" value="InterPro"/>
</dbReference>
<dbReference type="InterPro" id="IPR012340">
    <property type="entry name" value="NA-bd_OB-fold"/>
</dbReference>
<evidence type="ECO:0000313" key="4">
    <source>
        <dbReference type="EMBL" id="SDD09275.1"/>
    </source>
</evidence>
<dbReference type="AlphaFoldDB" id="A0A1I0H4P8"/>
<organism evidence="5 6">
    <name type="scientific">Natrinema hispanicum</name>
    <dbReference type="NCBI Taxonomy" id="392421"/>
    <lineage>
        <taxon>Archaea</taxon>
        <taxon>Methanobacteriati</taxon>
        <taxon>Methanobacteriota</taxon>
        <taxon>Stenosarchaea group</taxon>
        <taxon>Halobacteria</taxon>
        <taxon>Halobacteriales</taxon>
        <taxon>Natrialbaceae</taxon>
        <taxon>Natrinema</taxon>
    </lineage>
</organism>
<dbReference type="SUPFAM" id="SSF82093">
    <property type="entry name" value="Heme chaperone CcmE"/>
    <property type="match status" value="1"/>
</dbReference>
<dbReference type="GO" id="GO:0020037">
    <property type="term" value="F:heme binding"/>
    <property type="evidence" value="ECO:0007669"/>
    <property type="project" value="InterPro"/>
</dbReference>
<dbReference type="Pfam" id="PF03100">
    <property type="entry name" value="CcmE"/>
    <property type="match status" value="1"/>
</dbReference>
<sequence length="134" mass="14071">MKRRSKLLFAGVGVVLLFGVLGTTVMNASAAFVTPTSLENGDYNGEWVNLEGKVANLEQDGTDIRFDVTDNNTSVDVVYDGAMPETMAEGRIVVAKGTVDDGSLDASELSVRAHEGSGGGNSTNSTAMPPTERE</sequence>
<dbReference type="InterPro" id="IPR004329">
    <property type="entry name" value="CcmE"/>
</dbReference>
<reference evidence="5" key="1">
    <citation type="submission" date="2016-10" db="EMBL/GenBank/DDBJ databases">
        <authorList>
            <person name="de Groot N.N."/>
        </authorList>
    </citation>
    <scope>NUCLEOTIDE SEQUENCE [LARGE SCALE GENOMIC DNA]</scope>
    <source>
        <strain evidence="5">CDM_6</strain>
    </source>
</reference>
<keyword evidence="6" id="KW-1185">Reference proteome</keyword>
<dbReference type="EMBL" id="FOIC01000012">
    <property type="protein sequence ID" value="SET77695.1"/>
    <property type="molecule type" value="Genomic_DNA"/>
</dbReference>
<keyword evidence="2" id="KW-0472">Membrane</keyword>
<dbReference type="InterPro" id="IPR036127">
    <property type="entry name" value="CcmE-like_sf"/>
</dbReference>
<evidence type="ECO:0000256" key="1">
    <source>
        <dbReference type="ARBA" id="ARBA00004370"/>
    </source>
</evidence>
<accession>A0A1I0H4P8</accession>
<name>A0A1I0H4P8_9EURY</name>
<dbReference type="EMBL" id="FMZP01000012">
    <property type="protein sequence ID" value="SDD09275.1"/>
    <property type="molecule type" value="Genomic_DNA"/>
</dbReference>
<dbReference type="RefSeq" id="WP_092933519.1">
    <property type="nucleotide sequence ID" value="NZ_FMZP01000012.1"/>
</dbReference>
<evidence type="ECO:0000256" key="2">
    <source>
        <dbReference type="ARBA" id="ARBA00023136"/>
    </source>
</evidence>
<feature type="region of interest" description="Disordered" evidence="3">
    <location>
        <begin position="105"/>
        <end position="134"/>
    </location>
</feature>
<evidence type="ECO:0000313" key="7">
    <source>
        <dbReference type="Proteomes" id="UP000324021"/>
    </source>
</evidence>
<reference evidence="6 7" key="2">
    <citation type="submission" date="2016-10" db="EMBL/GenBank/DDBJ databases">
        <authorList>
            <person name="Varghese N."/>
            <person name="Submissions S."/>
        </authorList>
    </citation>
    <scope>NUCLEOTIDE SEQUENCE [LARGE SCALE GENOMIC DNA]</scope>
    <source>
        <strain evidence="4 7">CDM_1</strain>
        <strain evidence="6">CDM_6</strain>
    </source>
</reference>
<proteinExistence type="predicted"/>
<evidence type="ECO:0000313" key="5">
    <source>
        <dbReference type="EMBL" id="SET77695.1"/>
    </source>
</evidence>
<protein>
    <submittedName>
        <fullName evidence="5">Cytochrome c-type biogenesis protein CcmE</fullName>
    </submittedName>
</protein>
<evidence type="ECO:0000313" key="6">
    <source>
        <dbReference type="Proteomes" id="UP000199320"/>
    </source>
</evidence>
<comment type="subcellular location">
    <subcellularLocation>
        <location evidence="1">Membrane</location>
    </subcellularLocation>
</comment>
<dbReference type="GO" id="GO:0017004">
    <property type="term" value="P:cytochrome complex assembly"/>
    <property type="evidence" value="ECO:0007669"/>
    <property type="project" value="InterPro"/>
</dbReference>
<gene>
    <name evidence="5" type="ORF">SAMN04488694_11272</name>
    <name evidence="4" type="ORF">SAMN05192552_101269</name>
</gene>
<dbReference type="Proteomes" id="UP000199320">
    <property type="component" value="Unassembled WGS sequence"/>
</dbReference>
<dbReference type="Gene3D" id="2.40.50.140">
    <property type="entry name" value="Nucleic acid-binding proteins"/>
    <property type="match status" value="1"/>
</dbReference>
<dbReference type="OrthoDB" id="268168at2157"/>
<dbReference type="STRING" id="392421.SAMN04488694_11272"/>
<dbReference type="GO" id="GO:0005886">
    <property type="term" value="C:plasma membrane"/>
    <property type="evidence" value="ECO:0007669"/>
    <property type="project" value="InterPro"/>
</dbReference>
<evidence type="ECO:0000256" key="3">
    <source>
        <dbReference type="SAM" id="MobiDB-lite"/>
    </source>
</evidence>